<name>A0ABY4R2W7_9ACTN</name>
<organism evidence="1 2">
    <name type="scientific">Jatrophihabitans telluris</name>
    <dbReference type="NCBI Taxonomy" id="2038343"/>
    <lineage>
        <taxon>Bacteria</taxon>
        <taxon>Bacillati</taxon>
        <taxon>Actinomycetota</taxon>
        <taxon>Actinomycetes</taxon>
        <taxon>Jatrophihabitantales</taxon>
        <taxon>Jatrophihabitantaceae</taxon>
        <taxon>Jatrophihabitans</taxon>
    </lineage>
</organism>
<gene>
    <name evidence="1" type="ORF">M6D93_09720</name>
</gene>
<evidence type="ECO:0000313" key="1">
    <source>
        <dbReference type="EMBL" id="UQX90258.1"/>
    </source>
</evidence>
<protein>
    <submittedName>
        <fullName evidence="1">Uncharacterized protein</fullName>
    </submittedName>
</protein>
<sequence length="167" mass="17936">MTWFRRGTDGNSASASAAAAQAADSAADSPATLRAELFRVVRFVNQNSGRLPPAAVVDARRVTDTLREIIDTSEVRPLDVYAIVSLRGALEDYLPTTLRSYLAVEPNLIDTARISGLTPRQSLLEQLASLQTAASAVLLAAQNQDVDALMTQGNFLRTKFSGSDLDL</sequence>
<keyword evidence="2" id="KW-1185">Reference proteome</keyword>
<reference evidence="1" key="1">
    <citation type="journal article" date="2018" name="Int. J. Syst. Evol. Microbiol.">
        <title>Jatrophihabitans telluris sp. nov., isolated from sediment soil of lava forest wetlands and the emended description of the genus Jatrophihabitans.</title>
        <authorList>
            <person name="Lee K.C."/>
            <person name="Suh M.K."/>
            <person name="Eom M.K."/>
            <person name="Kim K.K."/>
            <person name="Kim J.S."/>
            <person name="Kim D.S."/>
            <person name="Ko S.H."/>
            <person name="Shin Y.K."/>
            <person name="Lee J.S."/>
        </authorList>
    </citation>
    <scope>NUCLEOTIDE SEQUENCE</scope>
    <source>
        <strain evidence="1">N237</strain>
    </source>
</reference>
<evidence type="ECO:0000313" key="2">
    <source>
        <dbReference type="Proteomes" id="UP001056336"/>
    </source>
</evidence>
<proteinExistence type="predicted"/>
<dbReference type="Proteomes" id="UP001056336">
    <property type="component" value="Chromosome"/>
</dbReference>
<accession>A0ABY4R2W7</accession>
<dbReference type="RefSeq" id="WP_249774154.1">
    <property type="nucleotide sequence ID" value="NZ_CP097332.1"/>
</dbReference>
<dbReference type="EMBL" id="CP097332">
    <property type="protein sequence ID" value="UQX90258.1"/>
    <property type="molecule type" value="Genomic_DNA"/>
</dbReference>
<reference evidence="1" key="2">
    <citation type="submission" date="2022-05" db="EMBL/GenBank/DDBJ databases">
        <authorList>
            <person name="Kim J.-S."/>
            <person name="Lee K."/>
            <person name="Suh M."/>
            <person name="Eom M."/>
            <person name="Kim J.-S."/>
            <person name="Kim D.-S."/>
            <person name="Ko S.-H."/>
            <person name="Shin Y."/>
            <person name="Lee J.-S."/>
        </authorList>
    </citation>
    <scope>NUCLEOTIDE SEQUENCE</scope>
    <source>
        <strain evidence="1">N237</strain>
    </source>
</reference>